<feature type="compositionally biased region" description="Pro residues" evidence="3">
    <location>
        <begin position="472"/>
        <end position="483"/>
    </location>
</feature>
<dbReference type="Pfam" id="PF05383">
    <property type="entry name" value="La"/>
    <property type="match status" value="1"/>
</dbReference>
<dbReference type="SUPFAM" id="SSF46785">
    <property type="entry name" value="Winged helix' DNA-binding domain"/>
    <property type="match status" value="1"/>
</dbReference>
<dbReference type="GO" id="GO:0010494">
    <property type="term" value="C:cytoplasmic stress granule"/>
    <property type="evidence" value="ECO:0007669"/>
    <property type="project" value="TreeGrafter"/>
</dbReference>
<protein>
    <recommendedName>
        <fullName evidence="4">HTH La-type RNA-binding domain-containing protein</fullName>
    </recommendedName>
</protein>
<feature type="compositionally biased region" description="Polar residues" evidence="3">
    <location>
        <begin position="393"/>
        <end position="405"/>
    </location>
</feature>
<comment type="caution">
    <text evidence="5">The sequence shown here is derived from an EMBL/GenBank/DDBJ whole genome shotgun (WGS) entry which is preliminary data.</text>
</comment>
<feature type="compositionally biased region" description="Polar residues" evidence="3">
    <location>
        <begin position="861"/>
        <end position="871"/>
    </location>
</feature>
<feature type="compositionally biased region" description="Polar residues" evidence="3">
    <location>
        <begin position="1"/>
        <end position="15"/>
    </location>
</feature>
<feature type="region of interest" description="Disordered" evidence="3">
    <location>
        <begin position="142"/>
        <end position="200"/>
    </location>
</feature>
<feature type="compositionally biased region" description="Polar residues" evidence="3">
    <location>
        <begin position="293"/>
        <end position="308"/>
    </location>
</feature>
<name>A0A9P7KNI2_9AGAR</name>
<evidence type="ECO:0000259" key="4">
    <source>
        <dbReference type="PROSITE" id="PS50961"/>
    </source>
</evidence>
<dbReference type="InterPro" id="IPR045180">
    <property type="entry name" value="La_dom_prot"/>
</dbReference>
<keyword evidence="6" id="KW-1185">Reference proteome</keyword>
<accession>A0A9P7KNI2</accession>
<feature type="region of interest" description="Disordered" evidence="3">
    <location>
        <begin position="1130"/>
        <end position="1161"/>
    </location>
</feature>
<dbReference type="EMBL" id="JABCKI010000045">
    <property type="protein sequence ID" value="KAG5653566.1"/>
    <property type="molecule type" value="Genomic_DNA"/>
</dbReference>
<reference evidence="5" key="1">
    <citation type="submission" date="2021-02" db="EMBL/GenBank/DDBJ databases">
        <authorList>
            <person name="Nieuwenhuis M."/>
            <person name="Van De Peppel L.J.J."/>
        </authorList>
    </citation>
    <scope>NUCLEOTIDE SEQUENCE</scope>
    <source>
        <strain evidence="5">D49</strain>
    </source>
</reference>
<reference evidence="5" key="2">
    <citation type="submission" date="2021-10" db="EMBL/GenBank/DDBJ databases">
        <title>Phylogenomics reveals ancestral predisposition of the termite-cultivated fungus Termitomyces towards a domesticated lifestyle.</title>
        <authorList>
            <person name="Auxier B."/>
            <person name="Grum-Grzhimaylo A."/>
            <person name="Cardenas M.E."/>
            <person name="Lodge J.D."/>
            <person name="Laessoe T."/>
            <person name="Pedersen O."/>
            <person name="Smith M.E."/>
            <person name="Kuyper T.W."/>
            <person name="Franco-Molano E.A."/>
            <person name="Baroni T.J."/>
            <person name="Aanen D.K."/>
        </authorList>
    </citation>
    <scope>NUCLEOTIDE SEQUENCE</scope>
    <source>
        <strain evidence="5">D49</strain>
    </source>
</reference>
<dbReference type="PANTHER" id="PTHR22792:SF132">
    <property type="entry name" value="LA-RELATED PROTEIN 1"/>
    <property type="match status" value="1"/>
</dbReference>
<keyword evidence="1 2" id="KW-0694">RNA-binding</keyword>
<feature type="region of interest" description="Disordered" evidence="3">
    <location>
        <begin position="600"/>
        <end position="636"/>
    </location>
</feature>
<dbReference type="Proteomes" id="UP000717328">
    <property type="component" value="Unassembled WGS sequence"/>
</dbReference>
<feature type="compositionally biased region" description="Polar residues" evidence="3">
    <location>
        <begin position="700"/>
        <end position="713"/>
    </location>
</feature>
<dbReference type="InterPro" id="IPR036388">
    <property type="entry name" value="WH-like_DNA-bd_sf"/>
</dbReference>
<feature type="compositionally biased region" description="Basic and acidic residues" evidence="3">
    <location>
        <begin position="231"/>
        <end position="249"/>
    </location>
</feature>
<feature type="compositionally biased region" description="Basic and acidic residues" evidence="3">
    <location>
        <begin position="872"/>
        <end position="901"/>
    </location>
</feature>
<feature type="compositionally biased region" description="Low complexity" evidence="3">
    <location>
        <begin position="315"/>
        <end position="334"/>
    </location>
</feature>
<dbReference type="InterPro" id="IPR006630">
    <property type="entry name" value="La_HTH"/>
</dbReference>
<feature type="compositionally biased region" description="Low complexity" evidence="3">
    <location>
        <begin position="74"/>
        <end position="87"/>
    </location>
</feature>
<feature type="region of interest" description="Disordered" evidence="3">
    <location>
        <begin position="442"/>
        <end position="506"/>
    </location>
</feature>
<feature type="compositionally biased region" description="Polar residues" evidence="3">
    <location>
        <begin position="806"/>
        <end position="817"/>
    </location>
</feature>
<feature type="region of interest" description="Disordered" evidence="3">
    <location>
        <begin position="226"/>
        <end position="405"/>
    </location>
</feature>
<dbReference type="GO" id="GO:0045727">
    <property type="term" value="P:positive regulation of translation"/>
    <property type="evidence" value="ECO:0007669"/>
    <property type="project" value="TreeGrafter"/>
</dbReference>
<feature type="region of interest" description="Disordered" evidence="3">
    <location>
        <begin position="680"/>
        <end position="717"/>
    </location>
</feature>
<dbReference type="PANTHER" id="PTHR22792">
    <property type="entry name" value="LUPUS LA PROTEIN-RELATED"/>
    <property type="match status" value="1"/>
</dbReference>
<feature type="region of interest" description="Disordered" evidence="3">
    <location>
        <begin position="521"/>
        <end position="576"/>
    </location>
</feature>
<evidence type="ECO:0000256" key="2">
    <source>
        <dbReference type="PROSITE-ProRule" id="PRU00332"/>
    </source>
</evidence>
<dbReference type="Gene3D" id="1.10.10.10">
    <property type="entry name" value="Winged helix-like DNA-binding domain superfamily/Winged helix DNA-binding domain"/>
    <property type="match status" value="1"/>
</dbReference>
<feature type="domain" description="HTH La-type RNA-binding" evidence="4">
    <location>
        <begin position="1037"/>
        <end position="1126"/>
    </location>
</feature>
<organism evidence="5 6">
    <name type="scientific">Sphagnurus paluster</name>
    <dbReference type="NCBI Taxonomy" id="117069"/>
    <lineage>
        <taxon>Eukaryota</taxon>
        <taxon>Fungi</taxon>
        <taxon>Dikarya</taxon>
        <taxon>Basidiomycota</taxon>
        <taxon>Agaricomycotina</taxon>
        <taxon>Agaricomycetes</taxon>
        <taxon>Agaricomycetidae</taxon>
        <taxon>Agaricales</taxon>
        <taxon>Tricholomatineae</taxon>
        <taxon>Lyophyllaceae</taxon>
        <taxon>Sphagnurus</taxon>
    </lineage>
</organism>
<evidence type="ECO:0000256" key="1">
    <source>
        <dbReference type="ARBA" id="ARBA00022884"/>
    </source>
</evidence>
<dbReference type="GO" id="GO:0005829">
    <property type="term" value="C:cytosol"/>
    <property type="evidence" value="ECO:0007669"/>
    <property type="project" value="TreeGrafter"/>
</dbReference>
<feature type="compositionally biased region" description="Polar residues" evidence="3">
    <location>
        <begin position="371"/>
        <end position="382"/>
    </location>
</feature>
<dbReference type="SMART" id="SM00715">
    <property type="entry name" value="LA"/>
    <property type="match status" value="1"/>
</dbReference>
<dbReference type="GO" id="GO:0003723">
    <property type="term" value="F:RNA binding"/>
    <property type="evidence" value="ECO:0007669"/>
    <property type="project" value="UniProtKB-UniRule"/>
</dbReference>
<gene>
    <name evidence="5" type="ORF">H0H81_012255</name>
</gene>
<evidence type="ECO:0000313" key="5">
    <source>
        <dbReference type="EMBL" id="KAG5653566.1"/>
    </source>
</evidence>
<feature type="compositionally biased region" description="Basic residues" evidence="3">
    <location>
        <begin position="282"/>
        <end position="292"/>
    </location>
</feature>
<feature type="compositionally biased region" description="Gly residues" evidence="3">
    <location>
        <begin position="938"/>
        <end position="956"/>
    </location>
</feature>
<evidence type="ECO:0000313" key="6">
    <source>
        <dbReference type="Proteomes" id="UP000717328"/>
    </source>
</evidence>
<dbReference type="OrthoDB" id="340227at2759"/>
<feature type="region of interest" description="Disordered" evidence="3">
    <location>
        <begin position="797"/>
        <end position="817"/>
    </location>
</feature>
<evidence type="ECO:0000256" key="3">
    <source>
        <dbReference type="SAM" id="MobiDB-lite"/>
    </source>
</evidence>
<proteinExistence type="predicted"/>
<dbReference type="PROSITE" id="PS50961">
    <property type="entry name" value="HTH_LA"/>
    <property type="match status" value="1"/>
</dbReference>
<sequence>MASPSILSQSKSQPLSYADRAKKAQNIKSSISHNTIPPVTHTNPTNIVSNGPALESSPSNPISILGEEAHPSQVSPNPTATPAPTTLPVVQTADDTDEKTTVNANRSSNDLATKALSIVAAHTGTSKTPNVWSLRMERMAARPVPRTPHTQPPASQSMPIPNQPLYPTDHPPATSQSSRAAADSGPNALLGPSAPTASKGVTSLAVPSLIDADNWPEVGKAVAPTITTSEYDSKEENGNNGANKHEAELTHSGSGTSRKSEKTKWVPIPPEELQAAADAHAKSSRSRQHSASRKTQISRSVNTSSSAIPGSALGQSQSRIQSAAQSRAHSRSGSLQSSPRFPRGRRLPGDDPVTASGYSVQTERHLGPRSRASSPLQVQPHLQPTPQPIPTVDQHQPSASLGKNSDTVVNLGAAYPMSGYSQGHLQPPANGALPLQFVHSHSPTIPQHGQPQPNYFLGLHHPPRPYHHTPSGTPPLPPPGPYPHHPHQQQHQPQHPGPFPQYAMYPPYEYHPQIAGHQPQPYGYWNGYPSQPGSGHHSPAYPPPPSHYGAPFVQPYPPPPPPHHHHQAQQQHREYRARVPPATHVDAYTNTEILPTTEGVTAEQHTPARPPPPELSQPVSGYRPAATVVPSPPSGSSESGVVFGSIGLPGASACPSPVPAVYGANRGGDSSAQEGQHFTKFSIGVSPGEVGPDRMRSRTRSQNGKGSRTTPTTGEAEHGLKEVLGDLSSGFAGVKVIDLTEAAKDAKWEFGTATTTTAAASVNGDEAHAAVQKDSAGNPVIVEPREKHAERLAPILPSITGFDSPLPTSFASTGSSPRQLEIRLQQLSVSEQLNTSAEPDPFEVKDYGYGFGSGSRGSVSPPNNTQMPEQTGEQKEGGNGAEREQEKEARYKDRRDMEVPVRPRRGGGGGAGYYATYGNERGHERGGDGRGYGRRGRGMNGFGRGYNRRGGGGGPGFHPPPHHRQPPPFNVPPPPGHFGPMVNHPMGDMANGFLPPGPSLTTYIPTGYETYVPPMPPVPATALPPAPPVPVPVSPIMFPLDATRWYLLGQLEYYLSPQNLAQDFFLRRQMDSRGWVPISLIASFNRVQRLTTDPQLVREVLALSSVVQVKDNSVRMIEWKQFVLPDAMPSAIEPEHDDHDNQQVTEHAAPETVASGDVDDEDEEEVVFVMNHEEQATTAPGSPDRHA</sequence>
<feature type="compositionally biased region" description="Polar residues" evidence="3">
    <location>
        <begin position="26"/>
        <end position="49"/>
    </location>
</feature>
<dbReference type="CDD" id="cd07323">
    <property type="entry name" value="LAM"/>
    <property type="match status" value="1"/>
</dbReference>
<feature type="compositionally biased region" description="Polar residues" evidence="3">
    <location>
        <begin position="442"/>
        <end position="453"/>
    </location>
</feature>
<dbReference type="InterPro" id="IPR036390">
    <property type="entry name" value="WH_DNA-bd_sf"/>
</dbReference>
<feature type="compositionally biased region" description="Polar residues" evidence="3">
    <location>
        <begin position="148"/>
        <end position="160"/>
    </location>
</feature>
<dbReference type="AlphaFoldDB" id="A0A9P7KNI2"/>
<feature type="region of interest" description="Disordered" evidence="3">
    <location>
        <begin position="832"/>
        <end position="971"/>
    </location>
</feature>
<feature type="region of interest" description="Disordered" evidence="3">
    <location>
        <begin position="1"/>
        <end position="87"/>
    </location>
</feature>